<dbReference type="PANTHER" id="PTHR30408">
    <property type="entry name" value="TYPE-1 RESTRICTION ENZYME ECOKI SPECIFICITY PROTEIN"/>
    <property type="match status" value="1"/>
</dbReference>
<organism evidence="5 6">
    <name type="scientific">Pseudomonas fluorescens</name>
    <dbReference type="NCBI Taxonomy" id="294"/>
    <lineage>
        <taxon>Bacteria</taxon>
        <taxon>Pseudomonadati</taxon>
        <taxon>Pseudomonadota</taxon>
        <taxon>Gammaproteobacteria</taxon>
        <taxon>Pseudomonadales</taxon>
        <taxon>Pseudomonadaceae</taxon>
        <taxon>Pseudomonas</taxon>
    </lineage>
</organism>
<dbReference type="GO" id="GO:0004519">
    <property type="term" value="F:endonuclease activity"/>
    <property type="evidence" value="ECO:0007669"/>
    <property type="project" value="UniProtKB-KW"/>
</dbReference>
<keyword evidence="2" id="KW-0680">Restriction system</keyword>
<proteinExistence type="inferred from homology"/>
<dbReference type="AlphaFoldDB" id="A0AAP8Z5K2"/>
<dbReference type="InterPro" id="IPR052021">
    <property type="entry name" value="Type-I_RS_S_subunit"/>
</dbReference>
<evidence type="ECO:0000259" key="4">
    <source>
        <dbReference type="Pfam" id="PF01420"/>
    </source>
</evidence>
<evidence type="ECO:0000313" key="5">
    <source>
        <dbReference type="EMBL" id="QBX43608.1"/>
    </source>
</evidence>
<dbReference type="Gene3D" id="3.90.220.20">
    <property type="entry name" value="DNA methylase specificity domains"/>
    <property type="match status" value="2"/>
</dbReference>
<gene>
    <name evidence="5" type="ORF">E4T63_24675</name>
</gene>
<dbReference type="Pfam" id="PF01420">
    <property type="entry name" value="Methylase_S"/>
    <property type="match status" value="1"/>
</dbReference>
<evidence type="ECO:0000256" key="3">
    <source>
        <dbReference type="ARBA" id="ARBA00023125"/>
    </source>
</evidence>
<keyword evidence="5" id="KW-0255">Endonuclease</keyword>
<dbReference type="PANTHER" id="PTHR30408:SF12">
    <property type="entry name" value="TYPE I RESTRICTION ENZYME MJAVIII SPECIFICITY SUBUNIT"/>
    <property type="match status" value="1"/>
</dbReference>
<evidence type="ECO:0000256" key="1">
    <source>
        <dbReference type="ARBA" id="ARBA00010923"/>
    </source>
</evidence>
<dbReference type="REBASE" id="310380">
    <property type="entry name" value="S.Pfl677ORF24680P"/>
</dbReference>
<name>A0AAP8Z5K2_PSEFL</name>
<dbReference type="SUPFAM" id="SSF116734">
    <property type="entry name" value="DNA methylase specificity domain"/>
    <property type="match status" value="2"/>
</dbReference>
<dbReference type="GO" id="GO:0009307">
    <property type="term" value="P:DNA restriction-modification system"/>
    <property type="evidence" value="ECO:0007669"/>
    <property type="project" value="UniProtKB-KW"/>
</dbReference>
<feature type="domain" description="Type I restriction modification DNA specificity" evidence="4">
    <location>
        <begin position="210"/>
        <end position="366"/>
    </location>
</feature>
<evidence type="ECO:0000313" key="6">
    <source>
        <dbReference type="Proteomes" id="UP000295797"/>
    </source>
</evidence>
<dbReference type="Proteomes" id="UP000295797">
    <property type="component" value="Chromosome"/>
</dbReference>
<evidence type="ECO:0000256" key="2">
    <source>
        <dbReference type="ARBA" id="ARBA00022747"/>
    </source>
</evidence>
<keyword evidence="5" id="KW-0540">Nuclease</keyword>
<keyword evidence="5" id="KW-0378">Hydrolase</keyword>
<dbReference type="InterPro" id="IPR044946">
    <property type="entry name" value="Restrct_endonuc_typeI_TRD_sf"/>
</dbReference>
<dbReference type="RefSeq" id="WP_135296641.1">
    <property type="nucleotide sequence ID" value="NZ_CP038438.1"/>
</dbReference>
<dbReference type="InterPro" id="IPR000055">
    <property type="entry name" value="Restrct_endonuc_typeI_TRD"/>
</dbReference>
<accession>A0AAP8Z5K2</accession>
<keyword evidence="3" id="KW-0238">DNA-binding</keyword>
<dbReference type="EMBL" id="CP038438">
    <property type="protein sequence ID" value="QBX43608.1"/>
    <property type="molecule type" value="Genomic_DNA"/>
</dbReference>
<sequence length="401" mass="44833">MSGLPSIELESLLEPVKTWNPKTAKDVDKFVYVDLGAIDQKCKKIVGQKEISCREAPSRARQVVKAGDVLVATVRPNLNAVAIVPEELSGATVSTGFCVLRPIPGVLDSQYLFHWVKTKLFVQSMVRQASGASYPAISDRIVLNSKIPYLEFMGQREVASVLDCADLLREKLQNSVAELDALISSTFVELFGWGQQAPVTIGDSLEAHPNGWKWELLTDVARLATGHTPDRQNEEYWGGDIPWLSLTDIRRLDLTVARETSERVTQLGIDNSSSVKLPVGTVCFSRTASIGFITVMGCEMATSQDFFNWVCGSNLEPLYLMYALFMSRSRLRLLSTGSTHKTIYFPTAEIFRVLVPPVELQKKFAQQVISIKELRELQMRRLSELDILYSSLQHRAFRGEL</sequence>
<dbReference type="GO" id="GO:0003677">
    <property type="term" value="F:DNA binding"/>
    <property type="evidence" value="ECO:0007669"/>
    <property type="project" value="UniProtKB-KW"/>
</dbReference>
<reference evidence="5 6" key="1">
    <citation type="submission" date="2019-03" db="EMBL/GenBank/DDBJ databases">
        <title>Complete genome sequence of the plant growth promoting strain Pseudomonas fluorescens LBUM677.</title>
        <authorList>
            <person name="Novinscak A."/>
            <person name="Joly D."/>
            <person name="Filion M."/>
        </authorList>
    </citation>
    <scope>NUCLEOTIDE SEQUENCE [LARGE SCALE GENOMIC DNA]</scope>
    <source>
        <strain evidence="5 6">LBUM677</strain>
    </source>
</reference>
<protein>
    <submittedName>
        <fullName evidence="5">Restriction endonuclease subunit S</fullName>
    </submittedName>
</protein>
<comment type="similarity">
    <text evidence="1">Belongs to the type-I restriction system S methylase family.</text>
</comment>